<gene>
    <name evidence="3" type="ORF">INT48_008048</name>
</gene>
<organism evidence="3 4">
    <name type="scientific">Thamnidium elegans</name>
    <dbReference type="NCBI Taxonomy" id="101142"/>
    <lineage>
        <taxon>Eukaryota</taxon>
        <taxon>Fungi</taxon>
        <taxon>Fungi incertae sedis</taxon>
        <taxon>Mucoromycota</taxon>
        <taxon>Mucoromycotina</taxon>
        <taxon>Mucoromycetes</taxon>
        <taxon>Mucorales</taxon>
        <taxon>Mucorineae</taxon>
        <taxon>Mucoraceae</taxon>
        <taxon>Thamnidium</taxon>
    </lineage>
</organism>
<keyword evidence="4" id="KW-1185">Reference proteome</keyword>
<dbReference type="AlphaFoldDB" id="A0A8H7VTW9"/>
<comment type="caution">
    <text evidence="3">The sequence shown here is derived from an EMBL/GenBank/DDBJ whole genome shotgun (WGS) entry which is preliminary data.</text>
</comment>
<feature type="compositionally biased region" description="Low complexity" evidence="2">
    <location>
        <begin position="368"/>
        <end position="394"/>
    </location>
</feature>
<name>A0A8H7VTW9_9FUNG</name>
<feature type="coiled-coil region" evidence="1">
    <location>
        <begin position="42"/>
        <end position="69"/>
    </location>
</feature>
<evidence type="ECO:0000256" key="2">
    <source>
        <dbReference type="SAM" id="MobiDB-lite"/>
    </source>
</evidence>
<accession>A0A8H7VTW9</accession>
<reference evidence="3" key="1">
    <citation type="submission" date="2021-01" db="EMBL/GenBank/DDBJ databases">
        <title>Metabolic potential, ecology and presence of endohyphal bacteria is reflected in genomic diversity of Mucoromycotina.</title>
        <authorList>
            <person name="Muszewska A."/>
            <person name="Okrasinska A."/>
            <person name="Steczkiewicz K."/>
            <person name="Drgas O."/>
            <person name="Orlowska M."/>
            <person name="Perlinska-Lenart U."/>
            <person name="Aleksandrzak-Piekarczyk T."/>
            <person name="Szatraj K."/>
            <person name="Zielenkiewicz U."/>
            <person name="Pilsyk S."/>
            <person name="Malc E."/>
            <person name="Mieczkowski P."/>
            <person name="Kruszewska J.S."/>
            <person name="Biernat P."/>
            <person name="Pawlowska J."/>
        </authorList>
    </citation>
    <scope>NUCLEOTIDE SEQUENCE</scope>
    <source>
        <strain evidence="3">WA0000018081</strain>
    </source>
</reference>
<keyword evidence="1" id="KW-0175">Coiled coil</keyword>
<proteinExistence type="predicted"/>
<feature type="compositionally biased region" description="Low complexity" evidence="2">
    <location>
        <begin position="316"/>
        <end position="325"/>
    </location>
</feature>
<feature type="coiled-coil region" evidence="1">
    <location>
        <begin position="97"/>
        <end position="278"/>
    </location>
</feature>
<feature type="region of interest" description="Disordered" evidence="2">
    <location>
        <begin position="306"/>
        <end position="451"/>
    </location>
</feature>
<dbReference type="Proteomes" id="UP000613177">
    <property type="component" value="Unassembled WGS sequence"/>
</dbReference>
<protein>
    <submittedName>
        <fullName evidence="3">Uncharacterized protein</fullName>
    </submittedName>
</protein>
<feature type="region of interest" description="Disordered" evidence="2">
    <location>
        <begin position="503"/>
        <end position="539"/>
    </location>
</feature>
<sequence>MSGTTPPPKNDQSIAGNISSVKEKIITTSKLLKVLTRSKKDIESKADENTDLRAKILSLEEKLSSKKDEIVSLMNGNEYLKIKFLSLKQEYKLHSDAEQNAQTIKTLQEKLAILENKNSITEKALTSNKMYTQQLEAECETLKQEKAETGSSKLRQDLMKKTQEAKNLSNQVKESRKQVEDLNKKVEDLNKKVEEFEAENERLDMENMALKMEFEEKEEEPDLSLKVEELQNLLNNANKALSEKSSANAISPVFMNKIKKLKADHTFLRNENKYLKEQIKRKDIILSKHQNLEDLLRSSSEDDYEDVDVDFDLNPSSNSSNNTTTERQLNKSATSPLTRRSSSKCSDYSMGESYLSPARRTSFTDKNSSPSQRRTSSSSGSKSSTSSAFRSSLTKPKIAMNDSYVIDLDPPSTGNEPPANIGPTERLPASSALKEKSITPAKGNKAESVNRTTSITTGKAAFRTAGLEVPAPKISVPVTTTGVKQKKPKSKLAKFVNSRNPSKVIDSRPLISHTTPKKRALSPEKPVSVESPTSGPANERSVALGVLTKPAIGAPLPVQSSRSLASASSTSEALIVEEPAPKKIKLATYYADVVKRWVSTKYVVSSDDFDEKKVNECLEEIKLNYTSMKSASDPDSKGDVRYGIDSSFWIEVPGKIDGREKAYALLLSLAAHRKPEYLDHIYNSLYNELKASLKSKRPDTSCARYSRLLCTICKSTSALERIRTVCYDIIRHSACPKNSIICLYNIASGWKDVLTVTNKNNTIMDALQVCCHVIAHDNKTPANIKIMYEKMALTCNWPNSTETVSLEVTTQKVFEELLQLQNEENKVISRRKCFQILKSFELIFYTMDCWKKLYNNFILEKMWPLLSNDNLSEMALEIMATLGTFGLSVDPTKSDKPGVQQLFDLMMQVFTVDTALSGIQTAALKGAYMLSIHDIDRLTKVKNCAKSIVS</sequence>
<evidence type="ECO:0000313" key="3">
    <source>
        <dbReference type="EMBL" id="KAG2232955.1"/>
    </source>
</evidence>
<feature type="compositionally biased region" description="Polar residues" evidence="2">
    <location>
        <begin position="326"/>
        <end position="346"/>
    </location>
</feature>
<dbReference type="EMBL" id="JAEPRE010000094">
    <property type="protein sequence ID" value="KAG2232955.1"/>
    <property type="molecule type" value="Genomic_DNA"/>
</dbReference>
<evidence type="ECO:0000313" key="4">
    <source>
        <dbReference type="Proteomes" id="UP000613177"/>
    </source>
</evidence>
<evidence type="ECO:0000256" key="1">
    <source>
        <dbReference type="SAM" id="Coils"/>
    </source>
</evidence>